<accession>A0A517RGE9</accession>
<reference evidence="3 4" key="1">
    <citation type="submission" date="2019-02" db="EMBL/GenBank/DDBJ databases">
        <title>Deep-cultivation of Planctomycetes and their phenomic and genomic characterization uncovers novel biology.</title>
        <authorList>
            <person name="Wiegand S."/>
            <person name="Jogler M."/>
            <person name="Boedeker C."/>
            <person name="Pinto D."/>
            <person name="Vollmers J."/>
            <person name="Rivas-Marin E."/>
            <person name="Kohn T."/>
            <person name="Peeters S.H."/>
            <person name="Heuer A."/>
            <person name="Rast P."/>
            <person name="Oberbeckmann S."/>
            <person name="Bunk B."/>
            <person name="Jeske O."/>
            <person name="Meyerdierks A."/>
            <person name="Storesund J.E."/>
            <person name="Kallscheuer N."/>
            <person name="Luecker S."/>
            <person name="Lage O.M."/>
            <person name="Pohl T."/>
            <person name="Merkel B.J."/>
            <person name="Hornburger P."/>
            <person name="Mueller R.-W."/>
            <person name="Bruemmer F."/>
            <person name="Labrenz M."/>
            <person name="Spormann A.M."/>
            <person name="Op den Camp H."/>
            <person name="Overmann J."/>
            <person name="Amann R."/>
            <person name="Jetten M.S.M."/>
            <person name="Mascher T."/>
            <person name="Medema M.H."/>
            <person name="Devos D.P."/>
            <person name="Kaster A.-K."/>
            <person name="Ovreas L."/>
            <person name="Rohde M."/>
            <person name="Galperin M.Y."/>
            <person name="Jogler C."/>
        </authorList>
    </citation>
    <scope>NUCLEOTIDE SEQUENCE [LARGE SCALE GENOMIC DNA]</scope>
    <source>
        <strain evidence="3 4">Pan241w</strain>
    </source>
</reference>
<keyword evidence="1" id="KW-1133">Transmembrane helix</keyword>
<gene>
    <name evidence="3" type="ORF">Pan241w_30510</name>
</gene>
<feature type="chain" id="PRO_5021986590" evidence="2">
    <location>
        <begin position="23"/>
        <end position="723"/>
    </location>
</feature>
<keyword evidence="4" id="KW-1185">Reference proteome</keyword>
<dbReference type="RefSeq" id="WP_145217031.1">
    <property type="nucleotide sequence ID" value="NZ_CP036269.1"/>
</dbReference>
<dbReference type="AlphaFoldDB" id="A0A517RGE9"/>
<keyword evidence="1" id="KW-0812">Transmembrane</keyword>
<keyword evidence="2" id="KW-0732">Signal</keyword>
<sequence length="723" mass="83095" precursor="true">MFRNIFYLAWLCLMLIPGVVSAQKLPMTVDIYQPTQFPKGDGPIDFVWQCSVSATGLLEGYFLVTVHDGSEQFGQYKSHEVALHSGFHEVPMMLPPIKVDNPFSEVKLKLSFVTSEQRHDFKDEFTLRVGRTFLRTFALGICDPFDSNLLPKTKDFLEKLKFESISPESPITVKLDPTVIQANSQLLNIINNRPMSLNCKTVSIQITPDEFPQLPIECHQYDLMLITPRGFELLESRHFKAIYQWVRSGGSLCLITGATPGTTQLQFLNQLAGDDTRSPFLLSPEGKLDVDPANQIWFQRTGWGRSVIVQSETLEKELLSEQELIQIPFFLWKLRESQRNYYEKEKTWDYQEMVKVFVKSQETVNHRYRNPYIASEIFNLNYRPIFTGGAVVTDLMPSEMRIVPSWLIASILFGYVLLVGPGEYFILGKFKLRRFTWITFPAISICFAFLVFMISDYFMQTSHERKNLAIIDLDAQGKPVKENQIELLFTGSYQTIETNVKSGLFATLNHSELGMIQNYNVYNRNTTPALVEPPFYSGSIPTQYSVYLRMPQWTPQLNRIISNYPAELQTEFNWSSIQVAELKSEPGRQKIQKQVYQAFGNQAQLLIYQGVRNGKVKNYRYLSSVPHTQTRYSKAYALVNPIAPPYQGRSVNQERQRSFMDDLCVRNQGGLFQIISQTSPSGGRNYEDLSILDPSDPRQWLVVIYVPGDEQDTIYRQLIISKT</sequence>
<feature type="signal peptide" evidence="2">
    <location>
        <begin position="1"/>
        <end position="22"/>
    </location>
</feature>
<evidence type="ECO:0000256" key="1">
    <source>
        <dbReference type="SAM" id="Phobius"/>
    </source>
</evidence>
<evidence type="ECO:0000256" key="2">
    <source>
        <dbReference type="SAM" id="SignalP"/>
    </source>
</evidence>
<organism evidence="3 4">
    <name type="scientific">Gimesia alba</name>
    <dbReference type="NCBI Taxonomy" id="2527973"/>
    <lineage>
        <taxon>Bacteria</taxon>
        <taxon>Pseudomonadati</taxon>
        <taxon>Planctomycetota</taxon>
        <taxon>Planctomycetia</taxon>
        <taxon>Planctomycetales</taxon>
        <taxon>Planctomycetaceae</taxon>
        <taxon>Gimesia</taxon>
    </lineage>
</organism>
<feature type="transmembrane region" description="Helical" evidence="1">
    <location>
        <begin position="406"/>
        <end position="426"/>
    </location>
</feature>
<feature type="transmembrane region" description="Helical" evidence="1">
    <location>
        <begin position="438"/>
        <end position="459"/>
    </location>
</feature>
<evidence type="ECO:0000313" key="3">
    <source>
        <dbReference type="EMBL" id="QDT42956.1"/>
    </source>
</evidence>
<keyword evidence="1" id="KW-0472">Membrane</keyword>
<name>A0A517RGE9_9PLAN</name>
<dbReference type="Proteomes" id="UP000317171">
    <property type="component" value="Chromosome"/>
</dbReference>
<dbReference type="OrthoDB" id="215124at2"/>
<proteinExistence type="predicted"/>
<dbReference type="KEGG" id="gaz:Pan241w_30510"/>
<evidence type="ECO:0000313" key="4">
    <source>
        <dbReference type="Proteomes" id="UP000317171"/>
    </source>
</evidence>
<dbReference type="EMBL" id="CP036269">
    <property type="protein sequence ID" value="QDT42956.1"/>
    <property type="molecule type" value="Genomic_DNA"/>
</dbReference>
<protein>
    <submittedName>
        <fullName evidence="3">Uncharacterized protein</fullName>
    </submittedName>
</protein>